<keyword evidence="3" id="KW-0963">Cytoplasm</keyword>
<accession>D7G5R8</accession>
<dbReference type="GO" id="GO:0030992">
    <property type="term" value="C:intraciliary transport particle B"/>
    <property type="evidence" value="ECO:0007669"/>
    <property type="project" value="TreeGrafter"/>
</dbReference>
<dbReference type="Pfam" id="PF10243">
    <property type="entry name" value="MIP-T3"/>
    <property type="match status" value="2"/>
</dbReference>
<dbReference type="PANTHER" id="PTHR31363">
    <property type="entry name" value="TRAF3-INTERACTING PROTEIN 1"/>
    <property type="match status" value="1"/>
</dbReference>
<comment type="similarity">
    <text evidence="8">Belongs to the TRAF3IP1 family.</text>
</comment>
<keyword evidence="5" id="KW-0175">Coiled coil</keyword>
<keyword evidence="6" id="KW-0206">Cytoskeleton</keyword>
<dbReference type="GO" id="GO:0008017">
    <property type="term" value="F:microtubule binding"/>
    <property type="evidence" value="ECO:0007669"/>
    <property type="project" value="InterPro"/>
</dbReference>
<dbReference type="GO" id="GO:0042073">
    <property type="term" value="P:intraciliary transport"/>
    <property type="evidence" value="ECO:0007669"/>
    <property type="project" value="TreeGrafter"/>
</dbReference>
<evidence type="ECO:0000313" key="12">
    <source>
        <dbReference type="EMBL" id="CBJ27365.1"/>
    </source>
</evidence>
<evidence type="ECO:0000256" key="1">
    <source>
        <dbReference type="ARBA" id="ARBA00004120"/>
    </source>
</evidence>
<dbReference type="GO" id="GO:0036064">
    <property type="term" value="C:ciliary basal body"/>
    <property type="evidence" value="ECO:0007669"/>
    <property type="project" value="TreeGrafter"/>
</dbReference>
<reference evidence="12 13" key="1">
    <citation type="journal article" date="2010" name="Nature">
        <title>The Ectocarpus genome and the independent evolution of multicellularity in brown algae.</title>
        <authorList>
            <person name="Cock J.M."/>
            <person name="Sterck L."/>
            <person name="Rouze P."/>
            <person name="Scornet D."/>
            <person name="Allen A.E."/>
            <person name="Amoutzias G."/>
            <person name="Anthouard V."/>
            <person name="Artiguenave F."/>
            <person name="Aury J.M."/>
            <person name="Badger J.H."/>
            <person name="Beszteri B."/>
            <person name="Billiau K."/>
            <person name="Bonnet E."/>
            <person name="Bothwell J.H."/>
            <person name="Bowler C."/>
            <person name="Boyen C."/>
            <person name="Brownlee C."/>
            <person name="Carrano C.J."/>
            <person name="Charrier B."/>
            <person name="Cho G.Y."/>
            <person name="Coelho S.M."/>
            <person name="Collen J."/>
            <person name="Corre E."/>
            <person name="Da Silva C."/>
            <person name="Delage L."/>
            <person name="Delaroque N."/>
            <person name="Dittami S.M."/>
            <person name="Doulbeau S."/>
            <person name="Elias M."/>
            <person name="Farnham G."/>
            <person name="Gachon C.M."/>
            <person name="Gschloessl B."/>
            <person name="Heesch S."/>
            <person name="Jabbari K."/>
            <person name="Jubin C."/>
            <person name="Kawai H."/>
            <person name="Kimura K."/>
            <person name="Kloareg B."/>
            <person name="Kupper F.C."/>
            <person name="Lang D."/>
            <person name="Le Bail A."/>
            <person name="Leblanc C."/>
            <person name="Lerouge P."/>
            <person name="Lohr M."/>
            <person name="Lopez P.J."/>
            <person name="Martens C."/>
            <person name="Maumus F."/>
            <person name="Michel G."/>
            <person name="Miranda-Saavedra D."/>
            <person name="Morales J."/>
            <person name="Moreau H."/>
            <person name="Motomura T."/>
            <person name="Nagasato C."/>
            <person name="Napoli C.A."/>
            <person name="Nelson D.R."/>
            <person name="Nyvall-Collen P."/>
            <person name="Peters A.F."/>
            <person name="Pommier C."/>
            <person name="Potin P."/>
            <person name="Poulain J."/>
            <person name="Quesneville H."/>
            <person name="Read B."/>
            <person name="Rensing S.A."/>
            <person name="Ritter A."/>
            <person name="Rousvoal S."/>
            <person name="Samanta M."/>
            <person name="Samson G."/>
            <person name="Schroeder D.C."/>
            <person name="Segurens B."/>
            <person name="Strittmatter M."/>
            <person name="Tonon T."/>
            <person name="Tregear J.W."/>
            <person name="Valentin K."/>
            <person name="von Dassow P."/>
            <person name="Yamagishi T."/>
            <person name="Van de Peer Y."/>
            <person name="Wincker P."/>
        </authorList>
    </citation>
    <scope>NUCLEOTIDE SEQUENCE [LARGE SCALE GENOMIC DNA]</scope>
    <source>
        <strain evidence="13">Ec32 / CCAP1310/4</strain>
    </source>
</reference>
<comment type="subcellular location">
    <subcellularLocation>
        <location evidence="2">Cytoplasm</location>
        <location evidence="2">Cytoskeleton</location>
        <location evidence="2">Cilium axoneme</location>
    </subcellularLocation>
    <subcellularLocation>
        <location evidence="1">Cytoplasm</location>
        <location evidence="1">Cytoskeleton</location>
        <location evidence="1">Cilium basal body</location>
    </subcellularLocation>
</comment>
<keyword evidence="4" id="KW-0970">Cilium biogenesis/degradation</keyword>
<feature type="region of interest" description="Disordered" evidence="10">
    <location>
        <begin position="130"/>
        <end position="265"/>
    </location>
</feature>
<dbReference type="FunFam" id="1.10.418.50:FF:000001">
    <property type="entry name" value="TRAF3-interacting protein 1 isoform X1"/>
    <property type="match status" value="2"/>
</dbReference>
<sequence>MPRLASFSNNQQLGGLFQKPRLSEKLLSKAPFRFLHDVISAVTASTGFAAGLYSDEELDSGSVKDKGSKIGYLDKIIALVGICSGRDIDVRPSKVVAGLEPEGTNALLTALGKCAKSADLDFDEAVRRALAGEPPGRNPPPLREDGGAPGPTGGGSAAAGRGGSDAEESKAEAKGGGGGRRRSSDDGGVSAGSDGRRGSGGGDAEEKASAKQEMEQIGQAAKAMGVPQSRRLSSRAGGGGRAEAKSRSNSLGTGGLGDDPTAAGGRDLTAEIEACTGEIAVTRQMLEPIISRPRLSDKLLNMPPFRFLHDIVSEVTRQTGFGQGLYTGDEMDSSLVKAKPAKMAYLDKLIMLVGNSLNTLVDARPAKIVAGLEAGNTNRMLQLLALAAVEKPDSSRCPVPPPSSGSPHGLVV</sequence>
<dbReference type="GO" id="GO:0060271">
    <property type="term" value="P:cilium assembly"/>
    <property type="evidence" value="ECO:0007669"/>
    <property type="project" value="TreeGrafter"/>
</dbReference>
<dbReference type="InParanoid" id="D7G5R8"/>
<dbReference type="InterPro" id="IPR040468">
    <property type="entry name" value="TRAF3IP1_N"/>
</dbReference>
<dbReference type="PANTHER" id="PTHR31363:SF0">
    <property type="entry name" value="TRAF3-INTERACTING PROTEIN 1"/>
    <property type="match status" value="1"/>
</dbReference>
<dbReference type="eggNOG" id="KOG3809">
    <property type="taxonomic scope" value="Eukaryota"/>
</dbReference>
<dbReference type="EMBL" id="FN649751">
    <property type="protein sequence ID" value="CBJ27365.1"/>
    <property type="molecule type" value="Genomic_DNA"/>
</dbReference>
<proteinExistence type="inferred from homology"/>
<feature type="domain" description="TRAF3-interacting protein 1 N-terminal" evidence="11">
    <location>
        <begin position="11"/>
        <end position="116"/>
    </location>
</feature>
<organism evidence="12 13">
    <name type="scientific">Ectocarpus siliculosus</name>
    <name type="common">Brown alga</name>
    <name type="synonym">Conferva siliculosa</name>
    <dbReference type="NCBI Taxonomy" id="2880"/>
    <lineage>
        <taxon>Eukaryota</taxon>
        <taxon>Sar</taxon>
        <taxon>Stramenopiles</taxon>
        <taxon>Ochrophyta</taxon>
        <taxon>PX clade</taxon>
        <taxon>Phaeophyceae</taxon>
        <taxon>Ectocarpales</taxon>
        <taxon>Ectocarpaceae</taxon>
        <taxon>Ectocarpus</taxon>
    </lineage>
</organism>
<evidence type="ECO:0000256" key="4">
    <source>
        <dbReference type="ARBA" id="ARBA00022794"/>
    </source>
</evidence>
<dbReference type="GO" id="GO:0070507">
    <property type="term" value="P:regulation of microtubule cytoskeleton organization"/>
    <property type="evidence" value="ECO:0007669"/>
    <property type="project" value="TreeGrafter"/>
</dbReference>
<dbReference type="EMBL" id="FN648894">
    <property type="protein sequence ID" value="CBJ27365.1"/>
    <property type="molecule type" value="Genomic_DNA"/>
</dbReference>
<evidence type="ECO:0000256" key="2">
    <source>
        <dbReference type="ARBA" id="ARBA00004430"/>
    </source>
</evidence>
<dbReference type="GO" id="GO:0048513">
    <property type="term" value="P:animal organ development"/>
    <property type="evidence" value="ECO:0007669"/>
    <property type="project" value="UniProtKB-ARBA"/>
</dbReference>
<evidence type="ECO:0000256" key="9">
    <source>
        <dbReference type="ARBA" id="ARBA00070492"/>
    </source>
</evidence>
<evidence type="ECO:0000256" key="5">
    <source>
        <dbReference type="ARBA" id="ARBA00023054"/>
    </source>
</evidence>
<dbReference type="OrthoDB" id="10258914at2759"/>
<evidence type="ECO:0000256" key="6">
    <source>
        <dbReference type="ARBA" id="ARBA00023212"/>
    </source>
</evidence>
<name>D7G5R8_ECTSI</name>
<feature type="domain" description="TRAF3-interacting protein 1 N-terminal" evidence="11">
    <location>
        <begin position="281"/>
        <end position="389"/>
    </location>
</feature>
<dbReference type="STRING" id="2880.D7G5R8"/>
<evidence type="ECO:0000256" key="8">
    <source>
        <dbReference type="ARBA" id="ARBA00043971"/>
    </source>
</evidence>
<dbReference type="GO" id="GO:0005930">
    <property type="term" value="C:axoneme"/>
    <property type="evidence" value="ECO:0007669"/>
    <property type="project" value="UniProtKB-SubCell"/>
</dbReference>
<evidence type="ECO:0000256" key="10">
    <source>
        <dbReference type="SAM" id="MobiDB-lite"/>
    </source>
</evidence>
<keyword evidence="7" id="KW-0966">Cell projection</keyword>
<dbReference type="OMA" id="CAIKETQ"/>
<evidence type="ECO:0000256" key="7">
    <source>
        <dbReference type="ARBA" id="ARBA00023273"/>
    </source>
</evidence>
<dbReference type="GO" id="GO:0048731">
    <property type="term" value="P:system development"/>
    <property type="evidence" value="ECO:0007669"/>
    <property type="project" value="UniProtKB-ARBA"/>
</dbReference>
<feature type="region of interest" description="Disordered" evidence="10">
    <location>
        <begin position="392"/>
        <end position="412"/>
    </location>
</feature>
<keyword evidence="13" id="KW-1185">Reference proteome</keyword>
<feature type="compositionally biased region" description="Basic and acidic residues" evidence="10">
    <location>
        <begin position="204"/>
        <end position="214"/>
    </location>
</feature>
<dbReference type="Gene3D" id="1.10.418.50">
    <property type="entry name" value="Microtubule-binding protein MIP-T3"/>
    <property type="match status" value="2"/>
</dbReference>
<dbReference type="AlphaFoldDB" id="D7G5R8"/>
<protein>
    <recommendedName>
        <fullName evidence="9">TRAF3-interacting protein 1</fullName>
    </recommendedName>
</protein>
<dbReference type="InterPro" id="IPR042576">
    <property type="entry name" value="TRAF3IP1_N_sf"/>
</dbReference>
<evidence type="ECO:0000313" key="13">
    <source>
        <dbReference type="Proteomes" id="UP000002630"/>
    </source>
</evidence>
<dbReference type="InterPro" id="IPR018799">
    <property type="entry name" value="TRAF3IP1"/>
</dbReference>
<evidence type="ECO:0000256" key="3">
    <source>
        <dbReference type="ARBA" id="ARBA00022490"/>
    </source>
</evidence>
<dbReference type="Proteomes" id="UP000002630">
    <property type="component" value="Linkage Group LG26"/>
</dbReference>
<gene>
    <name evidence="12" type="ORF">Esi_0067_0053</name>
</gene>
<evidence type="ECO:0000259" key="11">
    <source>
        <dbReference type="Pfam" id="PF10243"/>
    </source>
</evidence>
<feature type="compositionally biased region" description="Gly residues" evidence="10">
    <location>
        <begin position="147"/>
        <end position="163"/>
    </location>
</feature>